<feature type="binding site" evidence="4">
    <location>
        <position position="447"/>
    </location>
    <ligand>
        <name>FAD</name>
        <dbReference type="ChEBI" id="CHEBI:57692"/>
    </ligand>
</feature>
<evidence type="ECO:0000256" key="4">
    <source>
        <dbReference type="PIRSR" id="PIRSR601613-1"/>
    </source>
</evidence>
<dbReference type="EC" id="1.4.3.-" evidence="5"/>
<dbReference type="Gramene" id="CMO104CT">
    <property type="protein sequence ID" value="CMO104CT"/>
    <property type="gene ID" value="CMO104C"/>
</dbReference>
<evidence type="ECO:0000259" key="6">
    <source>
        <dbReference type="PROSITE" id="PS50934"/>
    </source>
</evidence>
<dbReference type="PANTHER" id="PTHR10742">
    <property type="entry name" value="FLAVIN MONOAMINE OXIDASE"/>
    <property type="match status" value="1"/>
</dbReference>
<dbReference type="Pfam" id="PF01593">
    <property type="entry name" value="Amino_oxidase"/>
    <property type="match status" value="1"/>
</dbReference>
<dbReference type="Pfam" id="PF04433">
    <property type="entry name" value="SWIRM"/>
    <property type="match status" value="1"/>
</dbReference>
<dbReference type="PROSITE" id="PS50934">
    <property type="entry name" value="SWIRM"/>
    <property type="match status" value="1"/>
</dbReference>
<dbReference type="InterPro" id="IPR009057">
    <property type="entry name" value="Homeodomain-like_sf"/>
</dbReference>
<dbReference type="Pfam" id="PF01388">
    <property type="entry name" value="ARID"/>
    <property type="match status" value="1"/>
</dbReference>
<dbReference type="KEGG" id="cme:CYME_CMO104C"/>
<dbReference type="InterPro" id="IPR007526">
    <property type="entry name" value="SWIRM"/>
</dbReference>
<dbReference type="CDD" id="cd16100">
    <property type="entry name" value="ARID"/>
    <property type="match status" value="1"/>
</dbReference>
<dbReference type="SUPFAM" id="SSF54373">
    <property type="entry name" value="FAD-linked reductases, C-terminal domain"/>
    <property type="match status" value="1"/>
</dbReference>
<dbReference type="Proteomes" id="UP000007014">
    <property type="component" value="Chromosome 15"/>
</dbReference>
<dbReference type="SUPFAM" id="SSF46774">
    <property type="entry name" value="ARID-like"/>
    <property type="match status" value="1"/>
</dbReference>
<dbReference type="SMART" id="SM00501">
    <property type="entry name" value="BRIGHT"/>
    <property type="match status" value="1"/>
</dbReference>
<evidence type="ECO:0000256" key="3">
    <source>
        <dbReference type="ARBA" id="ARBA00023002"/>
    </source>
</evidence>
<dbReference type="InterPro" id="IPR036188">
    <property type="entry name" value="FAD/NAD-bd_sf"/>
</dbReference>
<dbReference type="GO" id="GO:0016491">
    <property type="term" value="F:oxidoreductase activity"/>
    <property type="evidence" value="ECO:0007669"/>
    <property type="project" value="UniProtKB-KW"/>
</dbReference>
<evidence type="ECO:0000256" key="1">
    <source>
        <dbReference type="ARBA" id="ARBA00001974"/>
    </source>
</evidence>
<dbReference type="PANTHER" id="PTHR10742:SF386">
    <property type="entry name" value="LYSINE-SPECIFIC HISTONE DEMETHYLASE 1A"/>
    <property type="match status" value="1"/>
</dbReference>
<dbReference type="RefSeq" id="XP_005537515.1">
    <property type="nucleotide sequence ID" value="XM_005537458.1"/>
</dbReference>
<organism evidence="8 9">
    <name type="scientific">Cyanidioschyzon merolae (strain NIES-3377 / 10D)</name>
    <name type="common">Unicellular red alga</name>
    <dbReference type="NCBI Taxonomy" id="280699"/>
    <lineage>
        <taxon>Eukaryota</taxon>
        <taxon>Rhodophyta</taxon>
        <taxon>Bangiophyceae</taxon>
        <taxon>Cyanidiales</taxon>
        <taxon>Cyanidiaceae</taxon>
        <taxon>Cyanidioschyzon</taxon>
    </lineage>
</organism>
<feature type="domain" description="SWIRM" evidence="6">
    <location>
        <begin position="132"/>
        <end position="225"/>
    </location>
</feature>
<evidence type="ECO:0000313" key="9">
    <source>
        <dbReference type="Proteomes" id="UP000007014"/>
    </source>
</evidence>
<dbReference type="InterPro" id="IPR036388">
    <property type="entry name" value="WH-like_DNA-bd_sf"/>
</dbReference>
<dbReference type="SMART" id="SM01014">
    <property type="entry name" value="ARID"/>
    <property type="match status" value="1"/>
</dbReference>
<keyword evidence="5" id="KW-0285">Flavoprotein</keyword>
<dbReference type="InterPro" id="IPR001606">
    <property type="entry name" value="ARID_dom"/>
</dbReference>
<keyword evidence="3 5" id="KW-0560">Oxidoreductase</keyword>
<dbReference type="AlphaFoldDB" id="M1V9F6"/>
<dbReference type="PROSITE" id="PS51011">
    <property type="entry name" value="ARID"/>
    <property type="match status" value="1"/>
</dbReference>
<proteinExistence type="inferred from homology"/>
<dbReference type="SUPFAM" id="SSF51905">
    <property type="entry name" value="FAD/NAD(P)-binding domain"/>
    <property type="match status" value="1"/>
</dbReference>
<keyword evidence="9" id="KW-1185">Reference proteome</keyword>
<dbReference type="GeneID" id="16995578"/>
<dbReference type="InterPro" id="IPR001613">
    <property type="entry name" value="Flavin_amine_oxidase"/>
</dbReference>
<dbReference type="Gene3D" id="3.90.660.10">
    <property type="match status" value="1"/>
</dbReference>
<evidence type="ECO:0000256" key="2">
    <source>
        <dbReference type="ARBA" id="ARBA00005995"/>
    </source>
</evidence>
<dbReference type="STRING" id="280699.M1V9F6"/>
<comment type="similarity">
    <text evidence="2 5">Belongs to the flavin monoamine oxidase family.</text>
</comment>
<dbReference type="Gene3D" id="3.50.50.60">
    <property type="entry name" value="FAD/NAD(P)-binding domain"/>
    <property type="match status" value="1"/>
</dbReference>
<dbReference type="InterPro" id="IPR002937">
    <property type="entry name" value="Amino_oxidase"/>
</dbReference>
<accession>M1V9F6</accession>
<name>M1V9F6_CYAM1</name>
<keyword evidence="5" id="KW-0274">FAD</keyword>
<gene>
    <name evidence="8" type="ORF">CYME_CMO104C</name>
</gene>
<dbReference type="EMBL" id="AP006497">
    <property type="protein sequence ID" value="BAM81479.1"/>
    <property type="molecule type" value="Genomic_DNA"/>
</dbReference>
<evidence type="ECO:0000259" key="7">
    <source>
        <dbReference type="PROSITE" id="PS51011"/>
    </source>
</evidence>
<dbReference type="Gene3D" id="1.10.10.10">
    <property type="entry name" value="Winged helix-like DNA-binding domain superfamily/Winged helix DNA-binding domain"/>
    <property type="match status" value="1"/>
</dbReference>
<feature type="binding site" evidence="4">
    <location>
        <begin position="264"/>
        <end position="265"/>
    </location>
    <ligand>
        <name>FAD</name>
        <dbReference type="ChEBI" id="CHEBI:57692"/>
    </ligand>
</feature>
<dbReference type="SUPFAM" id="SSF46689">
    <property type="entry name" value="Homeodomain-like"/>
    <property type="match status" value="1"/>
</dbReference>
<feature type="domain" description="ARID" evidence="7">
    <location>
        <begin position="18"/>
        <end position="110"/>
    </location>
</feature>
<dbReference type="HOGENOM" id="CLU_004498_5_0_1"/>
<dbReference type="PRINTS" id="PR00757">
    <property type="entry name" value="AMINEOXDASEF"/>
</dbReference>
<reference evidence="8 9" key="2">
    <citation type="journal article" date="2007" name="BMC Biol.">
        <title>A 100%-complete sequence reveals unusually simple genomic features in the hot-spring red alga Cyanidioschyzon merolae.</title>
        <authorList>
            <person name="Nozaki H."/>
            <person name="Takano H."/>
            <person name="Misumi O."/>
            <person name="Terasawa K."/>
            <person name="Matsuzaki M."/>
            <person name="Maruyama S."/>
            <person name="Nishida K."/>
            <person name="Yagisawa F."/>
            <person name="Yoshida Y."/>
            <person name="Fujiwara T."/>
            <person name="Takio S."/>
            <person name="Tamura K."/>
            <person name="Chung S.J."/>
            <person name="Nakamura S."/>
            <person name="Kuroiwa H."/>
            <person name="Tanaka K."/>
            <person name="Sato N."/>
            <person name="Kuroiwa T."/>
        </authorList>
    </citation>
    <scope>NUCLEOTIDE SEQUENCE [LARGE SCALE GENOMIC DNA]</scope>
    <source>
        <strain evidence="8 9">10D</strain>
    </source>
</reference>
<dbReference type="eggNOG" id="KOG0029">
    <property type="taxonomic scope" value="Eukaryota"/>
</dbReference>
<sequence>MKDCSVLSTLPDDPLCRLIGRAAFDRALTSYWTEKGFAELKAPRVGWRQIDLFMLFEGVRAGGGIHTVHQQRAFQPIAQQQRLAWTATNAGNALGKTYRKWLEPCEKLLAEAVDTATQSDLPKLDCFNPGEHIAAVVRSGITVNEIEPEEAAQFPEYVSALTDLFLDVRNHIIRKWWRNPTQWLSTEDIEQETPSEYTKLVRACFRFLHWRGKILFGAVPLQQLASYGVQSLARVLVIGGGIAGLAAARHLRACEPAFDVRVLEARPRIGGRIWTHRASLGQASMDLGAMIITGVRQNPLGLIALYQLRLHLREVDPSCPIFAGVHEVLDPELDAKIEDIYNSILEETVKMRQKLRDADRISLGDAFRKAMKQKLHQQPDQFQPIVRWHVSNLEYACAAPLEKLSLCHWDQDDPFGFEGEHCMVEGGLDQVVQALATGLNIQLRRPVQKVEWMNDTVRVVCGDGSVELADYVILAVPLGVLRDPKLLRFVPELPVWKRDALRAVGNGNLNKIVLLFSCAFWISHTHPDRKSAKLCSFGVACPLEEVAHDDGRFYMFWDLTPLIGCPALMGMLPADAADSMEMLSDDAITASAMQRLRLAFPEAPDPLETVVTRWRSDQYSQGAYSYVPVGSSGAAYDTAAESVDGRLFFAGEHTSRKHPTTAGGAYLSGIRAAYEVLCHFHETKKAHRSTDTPAVHRLRCKRRRTDGDIANDMF</sequence>
<dbReference type="OrthoDB" id="2219495at2759"/>
<evidence type="ECO:0000256" key="5">
    <source>
        <dbReference type="RuleBase" id="RU362067"/>
    </source>
</evidence>
<reference evidence="8 9" key="1">
    <citation type="journal article" date="2004" name="Nature">
        <title>Genome sequence of the ultrasmall unicellular red alga Cyanidioschyzon merolae 10D.</title>
        <authorList>
            <person name="Matsuzaki M."/>
            <person name="Misumi O."/>
            <person name="Shin-i T."/>
            <person name="Maruyama S."/>
            <person name="Takahara M."/>
            <person name="Miyagishima S."/>
            <person name="Mori T."/>
            <person name="Nishida K."/>
            <person name="Yagisawa F."/>
            <person name="Nishida K."/>
            <person name="Yoshida Y."/>
            <person name="Nishimura Y."/>
            <person name="Nakao S."/>
            <person name="Kobayashi T."/>
            <person name="Momoyama Y."/>
            <person name="Higashiyama T."/>
            <person name="Minoda A."/>
            <person name="Sano M."/>
            <person name="Nomoto H."/>
            <person name="Oishi K."/>
            <person name="Hayashi H."/>
            <person name="Ohta F."/>
            <person name="Nishizaka S."/>
            <person name="Haga S."/>
            <person name="Miura S."/>
            <person name="Morishita T."/>
            <person name="Kabeya Y."/>
            <person name="Terasawa K."/>
            <person name="Suzuki Y."/>
            <person name="Ishii Y."/>
            <person name="Asakawa S."/>
            <person name="Takano H."/>
            <person name="Ohta N."/>
            <person name="Kuroiwa H."/>
            <person name="Tanaka K."/>
            <person name="Shimizu N."/>
            <person name="Sugano S."/>
            <person name="Sato N."/>
            <person name="Nozaki H."/>
            <person name="Ogasawara N."/>
            <person name="Kohara Y."/>
            <person name="Kuroiwa T."/>
        </authorList>
    </citation>
    <scope>NUCLEOTIDE SEQUENCE [LARGE SCALE GENOMIC DNA]</scope>
    <source>
        <strain evidence="8 9">10D</strain>
    </source>
</reference>
<dbReference type="InterPro" id="IPR050281">
    <property type="entry name" value="Flavin_monoamine_oxidase"/>
</dbReference>
<evidence type="ECO:0000313" key="8">
    <source>
        <dbReference type="EMBL" id="BAM81479.1"/>
    </source>
</evidence>
<comment type="cofactor">
    <cofactor evidence="1 5">
        <name>FAD</name>
        <dbReference type="ChEBI" id="CHEBI:57692"/>
    </cofactor>
</comment>
<dbReference type="GO" id="GO:0003677">
    <property type="term" value="F:DNA binding"/>
    <property type="evidence" value="ECO:0007669"/>
    <property type="project" value="InterPro"/>
</dbReference>
<protein>
    <recommendedName>
        <fullName evidence="5">Amine oxidase</fullName>
        <ecNumber evidence="5">1.4.3.-</ecNumber>
    </recommendedName>
</protein>
<dbReference type="InterPro" id="IPR036431">
    <property type="entry name" value="ARID_dom_sf"/>
</dbReference>
<dbReference type="Gene3D" id="1.10.150.60">
    <property type="entry name" value="ARID DNA-binding domain"/>
    <property type="match status" value="1"/>
</dbReference>
<dbReference type="OMA" id="DVGCGWL"/>